<evidence type="ECO:0000313" key="10">
    <source>
        <dbReference type="Proteomes" id="UP000626109"/>
    </source>
</evidence>
<dbReference type="AlphaFoldDB" id="A0A813LNF6"/>
<dbReference type="GO" id="GO:0022857">
    <property type="term" value="F:transmembrane transporter activity"/>
    <property type="evidence" value="ECO:0007669"/>
    <property type="project" value="InterPro"/>
</dbReference>
<evidence type="ECO:0000256" key="5">
    <source>
        <dbReference type="ARBA" id="ARBA00023136"/>
    </source>
</evidence>
<comment type="similarity">
    <text evidence="2">Belongs to the CTL (choline transporter-like) family.</text>
</comment>
<dbReference type="PANTHER" id="PTHR12385:SF14">
    <property type="entry name" value="CHOLINE TRANSPORTER-LIKE 2"/>
    <property type="match status" value="1"/>
</dbReference>
<feature type="transmembrane region" description="Helical" evidence="8">
    <location>
        <begin position="337"/>
        <end position="361"/>
    </location>
</feature>
<feature type="compositionally biased region" description="Basic and acidic residues" evidence="7">
    <location>
        <begin position="56"/>
        <end position="66"/>
    </location>
</feature>
<feature type="compositionally biased region" description="Gly residues" evidence="7">
    <location>
        <begin position="25"/>
        <end position="37"/>
    </location>
</feature>
<keyword evidence="3 8" id="KW-0812">Transmembrane</keyword>
<feature type="compositionally biased region" description="Low complexity" evidence="7">
    <location>
        <begin position="38"/>
        <end position="55"/>
    </location>
</feature>
<evidence type="ECO:0000256" key="3">
    <source>
        <dbReference type="ARBA" id="ARBA00022692"/>
    </source>
</evidence>
<keyword evidence="4 8" id="KW-1133">Transmembrane helix</keyword>
<proteinExistence type="inferred from homology"/>
<feature type="region of interest" description="Disordered" evidence="7">
    <location>
        <begin position="650"/>
        <end position="670"/>
    </location>
</feature>
<feature type="transmembrane region" description="Helical" evidence="8">
    <location>
        <begin position="135"/>
        <end position="155"/>
    </location>
</feature>
<comment type="subcellular location">
    <subcellularLocation>
        <location evidence="1">Membrane</location>
        <topology evidence="1">Multi-pass membrane protein</topology>
    </subcellularLocation>
</comment>
<protein>
    <submittedName>
        <fullName evidence="9">Uncharacterized protein</fullName>
    </submittedName>
</protein>
<evidence type="ECO:0000256" key="4">
    <source>
        <dbReference type="ARBA" id="ARBA00022989"/>
    </source>
</evidence>
<feature type="non-terminal residue" evidence="9">
    <location>
        <position position="1"/>
    </location>
</feature>
<dbReference type="Proteomes" id="UP000626109">
    <property type="component" value="Unassembled WGS sequence"/>
</dbReference>
<evidence type="ECO:0000256" key="1">
    <source>
        <dbReference type="ARBA" id="ARBA00004141"/>
    </source>
</evidence>
<evidence type="ECO:0000256" key="6">
    <source>
        <dbReference type="ARBA" id="ARBA00023180"/>
    </source>
</evidence>
<sequence>MNGAGGVGMGQDYRQQGPPSDYGADYGGYGPVGGQGAYGQQPPQYGQQQGDYQDYPQHDDRDHPGHYDGPGGNPNPMGTYNNDAMASGVAGAYGSVIDMNTYQQYTESGKGSGRREGMQKIDPDSGIAPRRCTDLVCVAIFAIYCLMMIVVLWVVKSREVGDHPYSDIRRLTHGMDYKARLCGIDPGVEEKPFLFFCRATPSDGNFAVVSADQKGNLLNLGHPICVESCPTWSNLTDGGKTQKGPYLVECLMPESTLKEPIIKKNPAGNMPFGIVESYFFVVKEETMQTITYSTHLLAGRYCLPTNSTLKAKIVGLTGPLSPAKRLHLSIGSYGDCWGVMFGVAFMSVCLSYLYVFVIGRVKNAAKKVVNTTLTLVYILFVLAGVFFLAAILNYVPEVSGTPFMKYYMGKNTFFERDSQTDATVTSTVLGALCASLRIQADSTIAAVRRVQMTAERQVAGFAAARTRAEELSTQAMRRAARAEVSLEAARASAAAAIRAASEAARAETAAAVRAANEASRADAAAAIRAASEAARAETAAAVRAANEASRADTAAAIRAARKAAQAEAAAAIRRAEEENGQLAGDNFRPCHWGLAVEGAGAVGDMVKFKVEVNMQGNPQARQVSKLVPEVVGITDDVIDDAWAAFEQEDLAQEEVSPESDPWAQAEQAWAGVPPEKDPWAAAEAQSQQPDLADVADAWAAADQELAEEEVEEEEEETEPDAEEEDSTGFGAESVVAAAAAAAAVATASGATRKKKKVAELSAEEQAQNQLTSEARFLGIHEAYLTSALKALKQKEALEIDLLNVASMDNKEYARKSTTLARMTGITEKLQELRSVSQMAVDAKEMASSSDDVAELAEE</sequence>
<feature type="region of interest" description="Disordered" evidence="7">
    <location>
        <begin position="1"/>
        <end position="81"/>
    </location>
</feature>
<dbReference type="GO" id="GO:0016020">
    <property type="term" value="C:membrane"/>
    <property type="evidence" value="ECO:0007669"/>
    <property type="project" value="UniProtKB-SubCell"/>
</dbReference>
<evidence type="ECO:0000256" key="7">
    <source>
        <dbReference type="SAM" id="MobiDB-lite"/>
    </source>
</evidence>
<keyword evidence="6" id="KW-0325">Glycoprotein</keyword>
<dbReference type="EMBL" id="CAJNNW010037006">
    <property type="protein sequence ID" value="CAE8738808.1"/>
    <property type="molecule type" value="Genomic_DNA"/>
</dbReference>
<feature type="region of interest" description="Disordered" evidence="7">
    <location>
        <begin position="703"/>
        <end position="727"/>
    </location>
</feature>
<accession>A0A813LNF6</accession>
<comment type="caution">
    <text evidence="9">The sequence shown here is derived from an EMBL/GenBank/DDBJ whole genome shotgun (WGS) entry which is preliminary data.</text>
</comment>
<dbReference type="InterPro" id="IPR007603">
    <property type="entry name" value="Choline_transptr-like"/>
</dbReference>
<organism evidence="9 10">
    <name type="scientific">Polarella glacialis</name>
    <name type="common">Dinoflagellate</name>
    <dbReference type="NCBI Taxonomy" id="89957"/>
    <lineage>
        <taxon>Eukaryota</taxon>
        <taxon>Sar</taxon>
        <taxon>Alveolata</taxon>
        <taxon>Dinophyceae</taxon>
        <taxon>Suessiales</taxon>
        <taxon>Suessiaceae</taxon>
        <taxon>Polarella</taxon>
    </lineage>
</organism>
<reference evidence="9" key="1">
    <citation type="submission" date="2021-02" db="EMBL/GenBank/DDBJ databases">
        <authorList>
            <person name="Dougan E. K."/>
            <person name="Rhodes N."/>
            <person name="Thang M."/>
            <person name="Chan C."/>
        </authorList>
    </citation>
    <scope>NUCLEOTIDE SEQUENCE</scope>
</reference>
<evidence type="ECO:0000313" key="9">
    <source>
        <dbReference type="EMBL" id="CAE8738808.1"/>
    </source>
</evidence>
<dbReference type="PANTHER" id="PTHR12385">
    <property type="entry name" value="CHOLINE TRANSPORTER-LIKE (SLC FAMILY 44)"/>
    <property type="match status" value="1"/>
</dbReference>
<feature type="compositionally biased region" description="Acidic residues" evidence="7">
    <location>
        <begin position="704"/>
        <end position="726"/>
    </location>
</feature>
<evidence type="ECO:0000256" key="2">
    <source>
        <dbReference type="ARBA" id="ARBA00007168"/>
    </source>
</evidence>
<name>A0A813LNF6_POLGL</name>
<keyword evidence="5 8" id="KW-0472">Membrane</keyword>
<gene>
    <name evidence="9" type="ORF">PGLA2088_LOCUS49351</name>
</gene>
<evidence type="ECO:0000256" key="8">
    <source>
        <dbReference type="SAM" id="Phobius"/>
    </source>
</evidence>
<feature type="transmembrane region" description="Helical" evidence="8">
    <location>
        <begin position="373"/>
        <end position="395"/>
    </location>
</feature>